<gene>
    <name evidence="2" type="ordered locus">Mpal_1102</name>
</gene>
<feature type="transmembrane region" description="Helical" evidence="1">
    <location>
        <begin position="78"/>
        <end position="100"/>
    </location>
</feature>
<sequence>MMAEKEVVEMSNSGKENNKLALQEREPEITMTRTMVAALAGMAGSMLFAGAFTIEGWFHPGYNPLSMYVSVLSLGPSGWIQMGNFVISGSLLLIFAWGIAPEFPTGKASKTGALLLGIIAVCLLFSGPFVMDPMGTLRGTESLHGMVHGLLGGIVFICMAVSCFVFLRCFREDPKWQWFRGPTLAAGAIIAASVILLTLVTKLPLAPEIFEPWLGLIQRGIIIPFMIWLFVFALGLYRQKRVETAGRNRKVSGNGMNR</sequence>
<feature type="transmembrane region" description="Helical" evidence="1">
    <location>
        <begin position="112"/>
        <end position="130"/>
    </location>
</feature>
<proteinExistence type="predicted"/>
<dbReference type="STRING" id="521011.Mpal_1102"/>
<evidence type="ECO:0000313" key="3">
    <source>
        <dbReference type="Proteomes" id="UP000002457"/>
    </source>
</evidence>
<evidence type="ECO:0008006" key="4">
    <source>
        <dbReference type="Google" id="ProtNLM"/>
    </source>
</evidence>
<dbReference type="AlphaFoldDB" id="B8GH43"/>
<dbReference type="Proteomes" id="UP000002457">
    <property type="component" value="Chromosome"/>
</dbReference>
<evidence type="ECO:0000313" key="2">
    <source>
        <dbReference type="EMBL" id="ACL16448.1"/>
    </source>
</evidence>
<keyword evidence="1" id="KW-1133">Transmembrane helix</keyword>
<feature type="transmembrane region" description="Helical" evidence="1">
    <location>
        <begin position="150"/>
        <end position="170"/>
    </location>
</feature>
<keyword evidence="1" id="KW-0812">Transmembrane</keyword>
<dbReference type="InterPro" id="IPR009339">
    <property type="entry name" value="DUF998"/>
</dbReference>
<organism evidence="2 3">
    <name type="scientific">Methanosphaerula palustris (strain ATCC BAA-1556 / DSM 19958 / E1-9c)</name>
    <dbReference type="NCBI Taxonomy" id="521011"/>
    <lineage>
        <taxon>Archaea</taxon>
        <taxon>Methanobacteriati</taxon>
        <taxon>Methanobacteriota</taxon>
        <taxon>Stenosarchaea group</taxon>
        <taxon>Methanomicrobia</taxon>
        <taxon>Methanomicrobiales</taxon>
        <taxon>Methanoregulaceae</taxon>
        <taxon>Methanosphaerula</taxon>
    </lineage>
</organism>
<keyword evidence="1" id="KW-0472">Membrane</keyword>
<dbReference type="KEGG" id="mpl:Mpal_1102"/>
<dbReference type="eggNOG" id="arCOG02008">
    <property type="taxonomic scope" value="Archaea"/>
</dbReference>
<evidence type="ECO:0000256" key="1">
    <source>
        <dbReference type="SAM" id="Phobius"/>
    </source>
</evidence>
<dbReference type="GeneID" id="25394133"/>
<feature type="transmembrane region" description="Helical" evidence="1">
    <location>
        <begin position="182"/>
        <end position="201"/>
    </location>
</feature>
<dbReference type="EMBL" id="CP001338">
    <property type="protein sequence ID" value="ACL16448.1"/>
    <property type="molecule type" value="Genomic_DNA"/>
</dbReference>
<reference evidence="2 3" key="1">
    <citation type="journal article" date="2015" name="Genome Announc.">
        <title>Complete Genome Sequence of Methanosphaerula palustris E1-9CT, a Hydrogenotrophic Methanogen Isolated from a Minerotrophic Fen Peatland.</title>
        <authorList>
            <person name="Cadillo-Quiroz H."/>
            <person name="Browne P."/>
            <person name="Kyrpides N."/>
            <person name="Woyke T."/>
            <person name="Goodwin L."/>
            <person name="Detter C."/>
            <person name="Yavitt J.B."/>
            <person name="Zinder S.H."/>
        </authorList>
    </citation>
    <scope>NUCLEOTIDE SEQUENCE [LARGE SCALE GENOMIC DNA]</scope>
    <source>
        <strain evidence="3">ATCC BAA-1556 / DSM 19958 / E1-9c</strain>
    </source>
</reference>
<keyword evidence="3" id="KW-1185">Reference proteome</keyword>
<protein>
    <recommendedName>
        <fullName evidence="4">DUF998 domain-containing protein</fullName>
    </recommendedName>
</protein>
<dbReference type="Pfam" id="PF06197">
    <property type="entry name" value="DUF998"/>
    <property type="match status" value="1"/>
</dbReference>
<feature type="transmembrane region" description="Helical" evidence="1">
    <location>
        <begin position="213"/>
        <end position="237"/>
    </location>
</feature>
<accession>B8GH43</accession>
<name>B8GH43_METPE</name>
<dbReference type="RefSeq" id="WP_012617767.1">
    <property type="nucleotide sequence ID" value="NC_011832.1"/>
</dbReference>
<dbReference type="HOGENOM" id="CLU_094600_1_0_2"/>
<feature type="transmembrane region" description="Helical" evidence="1">
    <location>
        <begin position="35"/>
        <end position="58"/>
    </location>
</feature>